<protein>
    <submittedName>
        <fullName evidence="2">Uncharacterized protein</fullName>
    </submittedName>
</protein>
<feature type="compositionally biased region" description="Low complexity" evidence="1">
    <location>
        <begin position="36"/>
        <end position="60"/>
    </location>
</feature>
<feature type="compositionally biased region" description="Polar residues" evidence="1">
    <location>
        <begin position="634"/>
        <end position="643"/>
    </location>
</feature>
<feature type="region of interest" description="Disordered" evidence="1">
    <location>
        <begin position="1"/>
        <end position="125"/>
    </location>
</feature>
<proteinExistence type="predicted"/>
<feature type="compositionally biased region" description="Low complexity" evidence="1">
    <location>
        <begin position="604"/>
        <end position="626"/>
    </location>
</feature>
<feature type="compositionally biased region" description="Polar residues" evidence="1">
    <location>
        <begin position="1"/>
        <end position="27"/>
    </location>
</feature>
<feature type="compositionally biased region" description="Polar residues" evidence="1">
    <location>
        <begin position="109"/>
        <end position="119"/>
    </location>
</feature>
<sequence length="824" mass="88750">MPNKQPANSLQQRNSTSQTTLVVNRSKINLHKKRPTGLSRNNTSLTLSKTSTLTHQSKQSGKPARKGAFKGALDPEPDDSETQQESHQPKPHHPHHPLHHREEEVWVSEPSTRCTTPIHSAQPPLPEISQTITSAEIELEQLAIPLASIPKPQPSAPSTSQLVPFPAATSPLSPNPDQDLPPASDPEPETRGRSKSRHRNHDSEARSVRSEVSLTKPPPQPLETLPATTTAILDCSEPVDLQSSTSSSRPGGSPQQTLSKGKARASTSSHKPPSGKRSSINSVRSLSSLVIHHNDSLMKSTSSRRGLKRVDSAASVVLPPKIDTTEAVITMNGKATFNPTLMSILDFPTEPLPGQSESTPNTAICSPLATTSKIPFPSRRLLSDPNHYQPTCTADERSKAGHSSKALSGGLDESECARRLKKYSSTGRPLSHQINSKAANEFPSGLMNSLLSPGLTFKSRRSETHHSSHGGGTGYFNNFKSLVGISSLPEQLNESDNLTSKQDHQSSHHSESASSSKAGGTPAAPTSLQTKDATKAGINLNGVRYPFAQSQKLLGHPPPRQPKPTLPGFITTCGPVPVLSKFLGPQPANLSPPTNTQQTRPGTSNPSPSSDRPSASPDPPSQQTTPKQHGFENGRSQHQHQPQLTRIQKKLLMERDRPISPTGLYDDPTPPTSAGPISGTSTTSALPPPSYLIRSLGGQTGPLPFIPLNLLPADPALPKSTSSTATTTHLSPSHTCTTNNTDFIHHHHHSIDNSPRLNQPALKAKQALSIKLWRNSLIDEVEQVLTDHESNTRFRNPLFESLIRVAEFNSNLASHHHQSKSSAT</sequence>
<dbReference type="EMBL" id="AJIL01000061">
    <property type="protein sequence ID" value="KNE98035.1"/>
    <property type="molecule type" value="Genomic_DNA"/>
</dbReference>
<keyword evidence="3" id="KW-1185">Reference proteome</keyword>
<dbReference type="EMBL" id="AJIL01000061">
    <property type="protein sequence ID" value="KNE98036.1"/>
    <property type="molecule type" value="Genomic_DNA"/>
</dbReference>
<feature type="region of interest" description="Disordered" evidence="1">
    <location>
        <begin position="492"/>
        <end position="528"/>
    </location>
</feature>
<feature type="compositionally biased region" description="Pro residues" evidence="1">
    <location>
        <begin position="556"/>
        <end position="565"/>
    </location>
</feature>
<feature type="region of interest" description="Disordered" evidence="1">
    <location>
        <begin position="580"/>
        <end position="643"/>
    </location>
</feature>
<feature type="compositionally biased region" description="Low complexity" evidence="1">
    <location>
        <begin position="243"/>
        <end position="257"/>
    </location>
</feature>
<feature type="region of interest" description="Disordered" evidence="1">
    <location>
        <begin position="376"/>
        <end position="411"/>
    </location>
</feature>
<feature type="region of interest" description="Disordered" evidence="1">
    <location>
        <begin position="551"/>
        <end position="570"/>
    </location>
</feature>
<reference evidence="3" key="2">
    <citation type="submission" date="2014-03" db="EMBL/GenBank/DDBJ databases">
        <title>The Genome Sequence of Puccinia striiformis f. sp. tritici PST-78.</title>
        <authorList>
            <consortium name="The Broad Institute Genome Sequencing Platform"/>
            <person name="Cuomo C."/>
            <person name="Hulbert S."/>
            <person name="Chen X."/>
            <person name="Walker B."/>
            <person name="Young S.K."/>
            <person name="Zeng Q."/>
            <person name="Gargeya S."/>
            <person name="Fitzgerald M."/>
            <person name="Haas B."/>
            <person name="Abouelleil A."/>
            <person name="Alvarado L."/>
            <person name="Arachchi H.M."/>
            <person name="Berlin A.M."/>
            <person name="Chapman S.B."/>
            <person name="Goldberg J."/>
            <person name="Griggs A."/>
            <person name="Gujja S."/>
            <person name="Hansen M."/>
            <person name="Howarth C."/>
            <person name="Imamovic A."/>
            <person name="Larimer J."/>
            <person name="McCowan C."/>
            <person name="Montmayeur A."/>
            <person name="Murphy C."/>
            <person name="Neiman D."/>
            <person name="Pearson M."/>
            <person name="Priest M."/>
            <person name="Roberts A."/>
            <person name="Saif S."/>
            <person name="Shea T."/>
            <person name="Sisk P."/>
            <person name="Sykes S."/>
            <person name="Wortman J."/>
            <person name="Nusbaum C."/>
            <person name="Birren B."/>
        </authorList>
    </citation>
    <scope>NUCLEOTIDE SEQUENCE [LARGE SCALE GENOMIC DNA]</scope>
    <source>
        <strain evidence="3">race PST-78</strain>
    </source>
</reference>
<name>A0A0L0VFH2_9BASI</name>
<feature type="region of interest" description="Disordered" evidence="1">
    <location>
        <begin position="148"/>
        <end position="225"/>
    </location>
</feature>
<comment type="caution">
    <text evidence="2">The sequence shown here is derived from an EMBL/GenBank/DDBJ whole genome shotgun (WGS) entry which is preliminary data.</text>
</comment>
<evidence type="ECO:0000313" key="3">
    <source>
        <dbReference type="Proteomes" id="UP000054564"/>
    </source>
</evidence>
<organism evidence="2 3">
    <name type="scientific">Puccinia striiformis f. sp. tritici PST-78</name>
    <dbReference type="NCBI Taxonomy" id="1165861"/>
    <lineage>
        <taxon>Eukaryota</taxon>
        <taxon>Fungi</taxon>
        <taxon>Dikarya</taxon>
        <taxon>Basidiomycota</taxon>
        <taxon>Pucciniomycotina</taxon>
        <taxon>Pucciniomycetes</taxon>
        <taxon>Pucciniales</taxon>
        <taxon>Pucciniaceae</taxon>
        <taxon>Puccinia</taxon>
    </lineage>
</organism>
<dbReference type="STRING" id="1165861.A0A0L0VFH2"/>
<dbReference type="Proteomes" id="UP000054564">
    <property type="component" value="Unassembled WGS sequence"/>
</dbReference>
<evidence type="ECO:0000313" key="2">
    <source>
        <dbReference type="EMBL" id="KNE98035.1"/>
    </source>
</evidence>
<evidence type="ECO:0000256" key="1">
    <source>
        <dbReference type="SAM" id="MobiDB-lite"/>
    </source>
</evidence>
<feature type="compositionally biased region" description="Polar residues" evidence="1">
    <location>
        <begin position="588"/>
        <end position="603"/>
    </location>
</feature>
<gene>
    <name evidence="2" type="ORF">PSTG_08711</name>
</gene>
<accession>A0A0L0VFH2</accession>
<feature type="compositionally biased region" description="Basic and acidic residues" evidence="1">
    <location>
        <begin position="501"/>
        <end position="511"/>
    </location>
</feature>
<feature type="compositionally biased region" description="Basic residues" evidence="1">
    <location>
        <begin position="89"/>
        <end position="99"/>
    </location>
</feature>
<dbReference type="AlphaFoldDB" id="A0A0L0VFH2"/>
<feature type="region of interest" description="Disordered" evidence="1">
    <location>
        <begin position="658"/>
        <end position="695"/>
    </location>
</feature>
<feature type="region of interest" description="Disordered" evidence="1">
    <location>
        <begin position="239"/>
        <end position="282"/>
    </location>
</feature>
<reference evidence="2" key="1">
    <citation type="submission" date="2014-03" db="EMBL/GenBank/DDBJ databases">
        <title>Cloning and expression analysis of gamma-glutamylcysteines synthetase in perennial ryegrass.</title>
        <authorList>
            <person name="Wei S."/>
            <person name="Sun Z."/>
        </authorList>
    </citation>
    <scope>NUCLEOTIDE SEQUENCE</scope>
    <source>
        <strain evidence="2">Race PST-78</strain>
    </source>
</reference>
<dbReference type="OrthoDB" id="2507669at2759"/>